<evidence type="ECO:0000256" key="1">
    <source>
        <dbReference type="SAM" id="Phobius"/>
    </source>
</evidence>
<organism evidence="2 3">
    <name type="scientific">Candidatus Falkowbacteria bacterium CG10_big_fil_rev_8_21_14_0_10_38_22</name>
    <dbReference type="NCBI Taxonomy" id="1974564"/>
    <lineage>
        <taxon>Bacteria</taxon>
        <taxon>Candidatus Falkowiibacteriota</taxon>
    </lineage>
</organism>
<feature type="transmembrane region" description="Helical" evidence="1">
    <location>
        <begin position="43"/>
        <end position="62"/>
    </location>
</feature>
<feature type="non-terminal residue" evidence="2">
    <location>
        <position position="1"/>
    </location>
</feature>
<gene>
    <name evidence="2" type="ORF">COT96_00240</name>
</gene>
<protein>
    <submittedName>
        <fullName evidence="2">Uncharacterized protein</fullName>
    </submittedName>
</protein>
<name>A0A2M6WS33_9BACT</name>
<accession>A0A2M6WS33</accession>
<evidence type="ECO:0000313" key="3">
    <source>
        <dbReference type="Proteomes" id="UP000228964"/>
    </source>
</evidence>
<comment type="caution">
    <text evidence="2">The sequence shown here is derived from an EMBL/GenBank/DDBJ whole genome shotgun (WGS) entry which is preliminary data.</text>
</comment>
<dbReference type="EMBL" id="PFAO01000006">
    <property type="protein sequence ID" value="PIT95603.1"/>
    <property type="molecule type" value="Genomic_DNA"/>
</dbReference>
<dbReference type="Proteomes" id="UP000228964">
    <property type="component" value="Unassembled WGS sequence"/>
</dbReference>
<sequence length="87" mass="9897">MIKFPLESRFIIGRPRKTLSPIPSVGTILIVQKPITTIIVSRINNVIIFLSSFLFYLLFKFLRSNNQTFIPLILLPILLVLEAKAGE</sequence>
<keyword evidence="1" id="KW-0812">Transmembrane</keyword>
<evidence type="ECO:0000313" key="2">
    <source>
        <dbReference type="EMBL" id="PIT95603.1"/>
    </source>
</evidence>
<keyword evidence="1" id="KW-0472">Membrane</keyword>
<dbReference type="AlphaFoldDB" id="A0A2M6WS33"/>
<keyword evidence="1" id="KW-1133">Transmembrane helix</keyword>
<reference evidence="3" key="1">
    <citation type="submission" date="2017-09" db="EMBL/GenBank/DDBJ databases">
        <title>Depth-based differentiation of microbial function through sediment-hosted aquifers and enrichment of novel symbionts in the deep terrestrial subsurface.</title>
        <authorList>
            <person name="Probst A.J."/>
            <person name="Ladd B."/>
            <person name="Jarett J.K."/>
            <person name="Geller-Mcgrath D.E."/>
            <person name="Sieber C.M.K."/>
            <person name="Emerson J.B."/>
            <person name="Anantharaman K."/>
            <person name="Thomas B.C."/>
            <person name="Malmstrom R."/>
            <person name="Stieglmeier M."/>
            <person name="Klingl A."/>
            <person name="Woyke T."/>
            <person name="Ryan C.M."/>
            <person name="Banfield J.F."/>
        </authorList>
    </citation>
    <scope>NUCLEOTIDE SEQUENCE [LARGE SCALE GENOMIC DNA]</scope>
</reference>
<proteinExistence type="predicted"/>